<protein>
    <submittedName>
        <fullName evidence="2">Uncharacterized protein</fullName>
    </submittedName>
</protein>
<keyword evidence="1" id="KW-0812">Transmembrane</keyword>
<evidence type="ECO:0000313" key="3">
    <source>
        <dbReference type="Proteomes" id="UP000242699"/>
    </source>
</evidence>
<keyword evidence="1" id="KW-1133">Transmembrane helix</keyword>
<feature type="transmembrane region" description="Helical" evidence="1">
    <location>
        <begin position="33"/>
        <end position="53"/>
    </location>
</feature>
<accession>A0A2T2WNQ3</accession>
<dbReference type="EMBL" id="PXYT01000089">
    <property type="protein sequence ID" value="PSR23856.1"/>
    <property type="molecule type" value="Genomic_DNA"/>
</dbReference>
<evidence type="ECO:0000313" key="2">
    <source>
        <dbReference type="EMBL" id="PSR23856.1"/>
    </source>
</evidence>
<proteinExistence type="predicted"/>
<keyword evidence="1" id="KW-0472">Membrane</keyword>
<dbReference type="Proteomes" id="UP000242699">
    <property type="component" value="Unassembled WGS sequence"/>
</dbReference>
<gene>
    <name evidence="2" type="ORF">C7B43_19835</name>
</gene>
<sequence length="59" mass="6474">MILEKFCSEKRFAIIGGYSRSGAVHSRGGEAMVTWRGLTFAVTLAPLVAIITLNHKNRP</sequence>
<organism evidence="2 3">
    <name type="scientific">Sulfobacillus benefaciens</name>
    <dbReference type="NCBI Taxonomy" id="453960"/>
    <lineage>
        <taxon>Bacteria</taxon>
        <taxon>Bacillati</taxon>
        <taxon>Bacillota</taxon>
        <taxon>Clostridia</taxon>
        <taxon>Eubacteriales</taxon>
        <taxon>Clostridiales Family XVII. Incertae Sedis</taxon>
        <taxon>Sulfobacillus</taxon>
    </lineage>
</organism>
<reference evidence="2 3" key="1">
    <citation type="journal article" date="2014" name="BMC Genomics">
        <title>Comparison of environmental and isolate Sulfobacillus genomes reveals diverse carbon, sulfur, nitrogen, and hydrogen metabolisms.</title>
        <authorList>
            <person name="Justice N.B."/>
            <person name="Norman A."/>
            <person name="Brown C.T."/>
            <person name="Singh A."/>
            <person name="Thomas B.C."/>
            <person name="Banfield J.F."/>
        </authorList>
    </citation>
    <scope>NUCLEOTIDE SEQUENCE [LARGE SCALE GENOMIC DNA]</scope>
    <source>
        <strain evidence="2">AMDSBA1</strain>
    </source>
</reference>
<dbReference type="AlphaFoldDB" id="A0A2T2WNQ3"/>
<evidence type="ECO:0000256" key="1">
    <source>
        <dbReference type="SAM" id="Phobius"/>
    </source>
</evidence>
<comment type="caution">
    <text evidence="2">The sequence shown here is derived from an EMBL/GenBank/DDBJ whole genome shotgun (WGS) entry which is preliminary data.</text>
</comment>
<name>A0A2T2WNQ3_9FIRM</name>